<reference evidence="1 2" key="1">
    <citation type="journal article" date="2016" name="Nat. Commun.">
        <title>Thousands of microbial genomes shed light on interconnected biogeochemical processes in an aquifer system.</title>
        <authorList>
            <person name="Anantharaman K."/>
            <person name="Brown C.T."/>
            <person name="Hug L.A."/>
            <person name="Sharon I."/>
            <person name="Castelle C.J."/>
            <person name="Probst A.J."/>
            <person name="Thomas B.C."/>
            <person name="Singh A."/>
            <person name="Wilkins M.J."/>
            <person name="Karaoz U."/>
            <person name="Brodie E.L."/>
            <person name="Williams K.H."/>
            <person name="Hubbard S.S."/>
            <person name="Banfield J.F."/>
        </authorList>
    </citation>
    <scope>NUCLEOTIDE SEQUENCE [LARGE SCALE GENOMIC DNA]</scope>
</reference>
<organism evidence="1 2">
    <name type="scientific">Candidatus Liptonbacteria bacterium RIFCSPLOWO2_01_FULL_53_13</name>
    <dbReference type="NCBI Taxonomy" id="1798651"/>
    <lineage>
        <taxon>Bacteria</taxon>
        <taxon>Candidatus Liptoniibacteriota</taxon>
    </lineage>
</organism>
<evidence type="ECO:0000313" key="1">
    <source>
        <dbReference type="EMBL" id="OGZ02625.1"/>
    </source>
</evidence>
<dbReference type="AlphaFoldDB" id="A0A1G2CMM2"/>
<name>A0A1G2CMM2_9BACT</name>
<dbReference type="EMBL" id="MHLB01000006">
    <property type="protein sequence ID" value="OGZ02625.1"/>
    <property type="molecule type" value="Genomic_DNA"/>
</dbReference>
<protein>
    <submittedName>
        <fullName evidence="1">Uncharacterized protein</fullName>
    </submittedName>
</protein>
<accession>A0A1G2CMM2</accession>
<gene>
    <name evidence="1" type="ORF">A2946_03130</name>
</gene>
<proteinExistence type="predicted"/>
<comment type="caution">
    <text evidence="1">The sequence shown here is derived from an EMBL/GenBank/DDBJ whole genome shotgun (WGS) entry which is preliminary data.</text>
</comment>
<evidence type="ECO:0000313" key="2">
    <source>
        <dbReference type="Proteomes" id="UP000178348"/>
    </source>
</evidence>
<dbReference type="Proteomes" id="UP000178348">
    <property type="component" value="Unassembled WGS sequence"/>
</dbReference>
<sequence length="72" mass="8432">MKKFSSPKIKIWSPQRRAGEPITKRILLRLANCKSVYRQCLWKINRPGVNSFSNSRELENGTYFFDWPASAL</sequence>